<dbReference type="SUPFAM" id="SSF54695">
    <property type="entry name" value="POZ domain"/>
    <property type="match status" value="1"/>
</dbReference>
<feature type="compositionally biased region" description="Low complexity" evidence="3">
    <location>
        <begin position="1308"/>
        <end position="1334"/>
    </location>
</feature>
<feature type="compositionally biased region" description="Polar residues" evidence="3">
    <location>
        <begin position="1286"/>
        <end position="1300"/>
    </location>
</feature>
<dbReference type="EMBL" id="KN832876">
    <property type="protein sequence ID" value="KIN01295.1"/>
    <property type="molecule type" value="Genomic_DNA"/>
</dbReference>
<feature type="region of interest" description="Disordered" evidence="3">
    <location>
        <begin position="1251"/>
        <end position="1400"/>
    </location>
</feature>
<evidence type="ECO:0000256" key="3">
    <source>
        <dbReference type="SAM" id="MobiDB-lite"/>
    </source>
</evidence>
<feature type="region of interest" description="Disordered" evidence="3">
    <location>
        <begin position="200"/>
        <end position="230"/>
    </location>
</feature>
<evidence type="ECO:0000313" key="5">
    <source>
        <dbReference type="EMBL" id="KIN01295.1"/>
    </source>
</evidence>
<feature type="domain" description="BTB" evidence="4">
    <location>
        <begin position="917"/>
        <end position="988"/>
    </location>
</feature>
<dbReference type="InParanoid" id="A0A0C3HDK5"/>
<dbReference type="InterPro" id="IPR036770">
    <property type="entry name" value="Ankyrin_rpt-contain_sf"/>
</dbReference>
<dbReference type="STRING" id="913774.A0A0C3HDK5"/>
<evidence type="ECO:0000259" key="4">
    <source>
        <dbReference type="PROSITE" id="PS50097"/>
    </source>
</evidence>
<dbReference type="Pfam" id="PF12796">
    <property type="entry name" value="Ank_2"/>
    <property type="match status" value="1"/>
</dbReference>
<feature type="region of interest" description="Disordered" evidence="3">
    <location>
        <begin position="58"/>
        <end position="85"/>
    </location>
</feature>
<dbReference type="Pfam" id="PF00651">
    <property type="entry name" value="BTB"/>
    <property type="match status" value="1"/>
</dbReference>
<dbReference type="InterPro" id="IPR011333">
    <property type="entry name" value="SKP1/BTB/POZ_sf"/>
</dbReference>
<dbReference type="SMART" id="SM00248">
    <property type="entry name" value="ANK"/>
    <property type="match status" value="2"/>
</dbReference>
<sequence length="1494" mass="163796">MRNLLWKYYLEDDVDKFRRLLENAGQNLQYPAKSHTGATGPPNSFGVVAGSPGGFATPPRTVAKSRKVSGPAGTSGGIRGANTPVSRAELNSRDHAGLTILHRAASSTSSNSISFAFALIEHPAIDLYIQDTENGWTALHRALYFGNITIARAIIARDRADPNGPGGTTSTRAGSSVIKVKDYEGNSPFDVYNATIARRSPQQVTELARSEDGSQDDAESVSGRPGPNASLADDLAIGDELFVFGSNKNHSLGFGDGDDRQHPEKISLKRPDHLLFRFYREYLELIEDSSDLSQSGVLKPMPKSLNELPTLILNRPVIVQDVTLSKLHSAILTTDPEANLYMCGFGPGGRLGTGDEVTRSTFVCIEEGGLAGKKVMTVALGQNHTLAVSSKGEVFSWGTSTYGQLGYSLPRPTARDEEPVCATPRQIFGPLKRETIIGVAASAIHSVAHTSSSLFCWGKNEGQLGLMDSDSRSLAVQPVPRKVGASLFKAAIQMISAINGATICLLANRTVCVFTNYGYNIVKFPLHAEFSNYHLRSAALTTRYEATSNHISSVTAGGDTIAAISSRGDLFTFNVRKIDSDIPSASTTNPSKIKSALSPPQRIWSLRKGHWDGIRSVGVSENGSVIICTQAGAVWRRVNRTKAKDAFTGAGGLSRKDYKFQRVPGLTKVTAVRSNIFGVYAAIRRDCDVTKSQISIDEQNLWQDIQPLLSIRDVVASDSLQYPDSQANKTSALLEGLSSPMKRAVLTSPSLEADVSRHLYSQDLRSYDFEIRSSVSEVGIPVHGFVLAARSSILRSALAEFRLTNSASVSDLFVIEESSSISLPRPCVVFQGLDFITIVNLAIYLYTDEVVDVWHFTRQAPKMAFRYRQIRAELMKTAGHLKMGKLESAVRLMTEPERQMHLDLNMAIQDSEFFEDGDCIIDLDGSEMTVHSTLLCQRCPFFEGLFNGRAAGQWLAGRRQDNQRSIRIDLKHIEPETFQLVLRYLYADIGSELFDEVVSSDIDELSEFVMDVLGVANELMLDRLSQICQEVIGRFVTTRNISQLLNIISSCSVAEFKDAGLEYICLQLECMLENHLLNDLDEHLLFELDGVVRGNQLNCLPFAKSGRAELLLLNHHPSLAGEIEEERERRIRDMAFRETLKDDDIRLSSSYRARTGSLDDIMSSSPSQDRARRKSKASRNAPFSPNIRPKDFTVDLMFDMDDDDTPMPKMWSSPVLAPTKLGMKDIMAQASSSRTSNLSISLSAQKAKEVASAKMPTQKLSQKERKKQQQQAAAQYQIAKTEADVKSSSPWQLTTKGTKTSLKDVLSESKPSPSISSAQPLNPPSSSRPLISRRTASPDTRFSGQARAINGSTSREQPSSSPNPSWSVSQLPLKSSPVIPHSKSYLSPTPKAEPSLQLSMADIIGQQKREQEVIKEAVAKRSLQEIQEEQAFQEWWDQESRRAQEEEASRAKGPASGASKNSKVGGGSAKGGTRGSRGRETGAQPSAQTTRTRM</sequence>
<keyword evidence="1" id="KW-0677">Repeat</keyword>
<dbReference type="InterPro" id="IPR000210">
    <property type="entry name" value="BTB/POZ_dom"/>
</dbReference>
<dbReference type="PROSITE" id="PS50097">
    <property type="entry name" value="BTB"/>
    <property type="match status" value="1"/>
</dbReference>
<dbReference type="InterPro" id="IPR002110">
    <property type="entry name" value="Ankyrin_rpt"/>
</dbReference>
<dbReference type="OrthoDB" id="1893551at2759"/>
<accession>A0A0C3HDK5</accession>
<reference evidence="5 6" key="1">
    <citation type="submission" date="2014-04" db="EMBL/GenBank/DDBJ databases">
        <authorList>
            <consortium name="DOE Joint Genome Institute"/>
            <person name="Kuo A."/>
            <person name="Martino E."/>
            <person name="Perotto S."/>
            <person name="Kohler A."/>
            <person name="Nagy L.G."/>
            <person name="Floudas D."/>
            <person name="Copeland A."/>
            <person name="Barry K.W."/>
            <person name="Cichocki N."/>
            <person name="Veneault-Fourrey C."/>
            <person name="LaButti K."/>
            <person name="Lindquist E.A."/>
            <person name="Lipzen A."/>
            <person name="Lundell T."/>
            <person name="Morin E."/>
            <person name="Murat C."/>
            <person name="Sun H."/>
            <person name="Tunlid A."/>
            <person name="Henrissat B."/>
            <person name="Grigoriev I.V."/>
            <person name="Hibbett D.S."/>
            <person name="Martin F."/>
            <person name="Nordberg H.P."/>
            <person name="Cantor M.N."/>
            <person name="Hua S.X."/>
        </authorList>
    </citation>
    <scope>NUCLEOTIDE SEQUENCE [LARGE SCALE GENOMIC DNA]</scope>
    <source>
        <strain evidence="5 6">Zn</strain>
    </source>
</reference>
<feature type="region of interest" description="Disordered" evidence="3">
    <location>
        <begin position="1435"/>
        <end position="1494"/>
    </location>
</feature>
<dbReference type="PROSITE" id="PS50012">
    <property type="entry name" value="RCC1_3"/>
    <property type="match status" value="2"/>
</dbReference>
<name>A0A0C3HDK5_OIDMZ</name>
<keyword evidence="6" id="KW-1185">Reference proteome</keyword>
<feature type="region of interest" description="Disordered" evidence="3">
    <location>
        <begin position="1157"/>
        <end position="1188"/>
    </location>
</feature>
<feature type="compositionally biased region" description="Low complexity" evidence="3">
    <location>
        <begin position="1358"/>
        <end position="1369"/>
    </location>
</feature>
<gene>
    <name evidence="5" type="ORF">OIDMADRAFT_103913</name>
</gene>
<feature type="repeat" description="RCC1" evidence="2">
    <location>
        <begin position="392"/>
        <end position="452"/>
    </location>
</feature>
<evidence type="ECO:0000256" key="1">
    <source>
        <dbReference type="ARBA" id="ARBA00022737"/>
    </source>
</evidence>
<dbReference type="Gene3D" id="3.30.710.10">
    <property type="entry name" value="Potassium Channel Kv1.1, Chain A"/>
    <property type="match status" value="2"/>
</dbReference>
<feature type="compositionally biased region" description="Low complexity" evidence="3">
    <location>
        <begin position="1269"/>
        <end position="1280"/>
    </location>
</feature>
<dbReference type="Gene3D" id="1.25.40.20">
    <property type="entry name" value="Ankyrin repeat-containing domain"/>
    <property type="match status" value="1"/>
</dbReference>
<evidence type="ECO:0000256" key="2">
    <source>
        <dbReference type="PROSITE-ProRule" id="PRU00235"/>
    </source>
</evidence>
<dbReference type="HOGENOM" id="CLU_002285_0_0_1"/>
<dbReference type="CDD" id="cd18186">
    <property type="entry name" value="BTB_POZ_ZBTB_KLHL-like"/>
    <property type="match status" value="1"/>
</dbReference>
<dbReference type="PANTHER" id="PTHR22872:SF2">
    <property type="entry name" value="INHIBITOR OF BRUTON TYROSINE KINASE"/>
    <property type="match status" value="1"/>
</dbReference>
<feature type="compositionally biased region" description="Polar residues" evidence="3">
    <location>
        <begin position="1483"/>
        <end position="1494"/>
    </location>
</feature>
<evidence type="ECO:0000313" key="6">
    <source>
        <dbReference type="Proteomes" id="UP000054321"/>
    </source>
</evidence>
<reference evidence="6" key="2">
    <citation type="submission" date="2015-01" db="EMBL/GenBank/DDBJ databases">
        <title>Evolutionary Origins and Diversification of the Mycorrhizal Mutualists.</title>
        <authorList>
            <consortium name="DOE Joint Genome Institute"/>
            <consortium name="Mycorrhizal Genomics Consortium"/>
            <person name="Kohler A."/>
            <person name="Kuo A."/>
            <person name="Nagy L.G."/>
            <person name="Floudas D."/>
            <person name="Copeland A."/>
            <person name="Barry K.W."/>
            <person name="Cichocki N."/>
            <person name="Veneault-Fourrey C."/>
            <person name="LaButti K."/>
            <person name="Lindquist E.A."/>
            <person name="Lipzen A."/>
            <person name="Lundell T."/>
            <person name="Morin E."/>
            <person name="Murat C."/>
            <person name="Riley R."/>
            <person name="Ohm R."/>
            <person name="Sun H."/>
            <person name="Tunlid A."/>
            <person name="Henrissat B."/>
            <person name="Grigoriev I.V."/>
            <person name="Hibbett D.S."/>
            <person name="Martin F."/>
        </authorList>
    </citation>
    <scope>NUCLEOTIDE SEQUENCE [LARGE SCALE GENOMIC DNA]</scope>
    <source>
        <strain evidence="6">Zn</strain>
    </source>
</reference>
<feature type="compositionally biased region" description="Basic and acidic residues" evidence="3">
    <location>
        <begin position="1438"/>
        <end position="1450"/>
    </location>
</feature>
<dbReference type="SUPFAM" id="SSF50985">
    <property type="entry name" value="RCC1/BLIP-II"/>
    <property type="match status" value="1"/>
</dbReference>
<dbReference type="Pfam" id="PF00415">
    <property type="entry name" value="RCC1"/>
    <property type="match status" value="2"/>
</dbReference>
<dbReference type="SMART" id="SM00225">
    <property type="entry name" value="BTB"/>
    <property type="match status" value="1"/>
</dbReference>
<dbReference type="InterPro" id="IPR051625">
    <property type="entry name" value="Signaling_Regulatory_Domain"/>
</dbReference>
<dbReference type="InterPro" id="IPR000408">
    <property type="entry name" value="Reg_chr_condens"/>
</dbReference>
<dbReference type="InterPro" id="IPR009091">
    <property type="entry name" value="RCC1/BLIP-II"/>
</dbReference>
<dbReference type="Proteomes" id="UP000054321">
    <property type="component" value="Unassembled WGS sequence"/>
</dbReference>
<protein>
    <recommendedName>
        <fullName evidence="4">BTB domain-containing protein</fullName>
    </recommendedName>
</protein>
<organism evidence="5 6">
    <name type="scientific">Oidiodendron maius (strain Zn)</name>
    <dbReference type="NCBI Taxonomy" id="913774"/>
    <lineage>
        <taxon>Eukaryota</taxon>
        <taxon>Fungi</taxon>
        <taxon>Dikarya</taxon>
        <taxon>Ascomycota</taxon>
        <taxon>Pezizomycotina</taxon>
        <taxon>Leotiomycetes</taxon>
        <taxon>Leotiomycetes incertae sedis</taxon>
        <taxon>Myxotrichaceae</taxon>
        <taxon>Oidiodendron</taxon>
    </lineage>
</organism>
<dbReference type="SUPFAM" id="SSF48403">
    <property type="entry name" value="Ankyrin repeat"/>
    <property type="match status" value="1"/>
</dbReference>
<feature type="repeat" description="RCC1" evidence="2">
    <location>
        <begin position="338"/>
        <end position="391"/>
    </location>
</feature>
<feature type="compositionally biased region" description="Gly residues" evidence="3">
    <location>
        <begin position="1464"/>
        <end position="1475"/>
    </location>
</feature>
<dbReference type="Gene3D" id="2.130.10.30">
    <property type="entry name" value="Regulator of chromosome condensation 1/beta-lactamase-inhibitor protein II"/>
    <property type="match status" value="1"/>
</dbReference>
<proteinExistence type="predicted"/>
<dbReference type="PANTHER" id="PTHR22872">
    <property type="entry name" value="BTK-BINDING PROTEIN-RELATED"/>
    <property type="match status" value="1"/>
</dbReference>